<evidence type="ECO:0000256" key="5">
    <source>
        <dbReference type="ARBA" id="ARBA00022833"/>
    </source>
</evidence>
<dbReference type="EC" id="3.5.1.132" evidence="8"/>
<comment type="similarity">
    <text evidence="8">Belongs to the peptidase M20A family. LysK subfamily.</text>
</comment>
<dbReference type="RefSeq" id="WP_075053668.1">
    <property type="nucleotide sequence ID" value="NZ_CP007536.1"/>
</dbReference>
<feature type="binding site" evidence="8">
    <location>
        <position position="123"/>
    </location>
    <ligand>
        <name>Zn(2+)</name>
        <dbReference type="ChEBI" id="CHEBI:29105"/>
        <label>2</label>
    </ligand>
</feature>
<dbReference type="GeneID" id="74945524"/>
<comment type="pathway">
    <text evidence="8">Amino-acid biosynthesis; L-lysine biosynthesis via AAA pathway; L-lysine from L-alpha-aminoadipate (Thermus route): step 5/5.</text>
</comment>
<feature type="binding site" evidence="8">
    <location>
        <position position="146"/>
    </location>
    <ligand>
        <name>Zn(2+)</name>
        <dbReference type="ChEBI" id="CHEBI:29105"/>
        <label>1</label>
    </ligand>
</feature>
<dbReference type="GO" id="GO:0019878">
    <property type="term" value="P:lysine biosynthetic process via aminoadipic acid"/>
    <property type="evidence" value="ECO:0007669"/>
    <property type="project" value="UniProtKB-UniRule"/>
</dbReference>
<keyword evidence="3 8" id="KW-0479">Metal-binding</keyword>
<dbReference type="EMBL" id="CP007536">
    <property type="protein sequence ID" value="AIC14451.1"/>
    <property type="molecule type" value="Genomic_DNA"/>
</dbReference>
<evidence type="ECO:0000256" key="7">
    <source>
        <dbReference type="ARBA" id="ARBA00023285"/>
    </source>
</evidence>
<proteinExistence type="inferred from homology"/>
<accession>A0A060HLK9</accession>
<evidence type="ECO:0000256" key="1">
    <source>
        <dbReference type="ARBA" id="ARBA00022490"/>
    </source>
</evidence>
<dbReference type="KEGG" id="nvn:NVIE_002650"/>
<evidence type="ECO:0000256" key="8">
    <source>
        <dbReference type="HAMAP-Rule" id="MF_01120"/>
    </source>
</evidence>
<keyword evidence="5 8" id="KW-0862">Zinc</keyword>
<dbReference type="UniPathway" id="UPA00068"/>
<keyword evidence="11" id="KW-1185">Reference proteome</keyword>
<dbReference type="InterPro" id="IPR001261">
    <property type="entry name" value="ArgE/DapE_CS"/>
</dbReference>
<evidence type="ECO:0000256" key="4">
    <source>
        <dbReference type="ARBA" id="ARBA00022801"/>
    </source>
</evidence>
<dbReference type="PANTHER" id="PTHR43808:SF28">
    <property type="entry name" value="[LYSW]-LYSINE_[LYSW]-ORNITHINE HYDROLASE"/>
    <property type="match status" value="1"/>
</dbReference>
<evidence type="ECO:0000256" key="3">
    <source>
        <dbReference type="ARBA" id="ARBA00022723"/>
    </source>
</evidence>
<dbReference type="Pfam" id="PF01546">
    <property type="entry name" value="Peptidase_M20"/>
    <property type="match status" value="1"/>
</dbReference>
<feature type="binding site" evidence="8">
    <location>
        <position position="337"/>
    </location>
    <ligand>
        <name>Zn(2+)</name>
        <dbReference type="ChEBI" id="CHEBI:29105"/>
        <label>2</label>
    </ligand>
</feature>
<feature type="domain" description="Peptidase M20 dimerisation" evidence="9">
    <location>
        <begin position="158"/>
        <end position="263"/>
    </location>
</feature>
<feature type="binding site" evidence="8">
    <location>
        <position position="92"/>
    </location>
    <ligand>
        <name>Zn(2+)</name>
        <dbReference type="ChEBI" id="CHEBI:29105"/>
        <label>2</label>
    </ligand>
</feature>
<dbReference type="HOGENOM" id="CLU_021802_2_0_2"/>
<keyword evidence="6 8" id="KW-0457">Lysine biosynthesis</keyword>
<sequence length="381" mass="41286">MVSPSYAVELLQKALELYTPSRSEAALANMIKDKCTNELGFEQVSIDSVGNVIASKGTGEPRILLCGHMDTVPGQVPVRIEDGYLYGRGASDAKAPLIAMLLAASQFPKQSGTVIFAGVVDEEGNATGVKNLVKSKIGLDYAMFGEPSGIDNITIAYKGRLAIRLTCDVGDSAHASAPWLARNSIEEMHYFWRAIKAEIERVGTADTKANSISCTLTEISGGSSHNVTPQKCKITIDMRIPTVTTCQNVLDTVDGVITRVAKEKGVKATYRIEDRTDPFEADHSSALVRALSLGILDVRKKRPVLLRKTGTGDMNVLGNTFKIPVVTYGPGDPHASHTADERVNIEEYVNSIEVFSRALFHMSRIHHIRKQNGNSGGKKSK</sequence>
<dbReference type="HAMAP" id="MF_01120">
    <property type="entry name" value="LysK"/>
    <property type="match status" value="1"/>
</dbReference>
<dbReference type="NCBIfam" id="TIGR01902">
    <property type="entry name" value="dapE-lys-deAc"/>
    <property type="match status" value="1"/>
</dbReference>
<organism evidence="10 11">
    <name type="scientific">Nitrososphaera viennensis EN76</name>
    <dbReference type="NCBI Taxonomy" id="926571"/>
    <lineage>
        <taxon>Archaea</taxon>
        <taxon>Nitrososphaerota</taxon>
        <taxon>Nitrososphaeria</taxon>
        <taxon>Nitrososphaerales</taxon>
        <taxon>Nitrososphaeraceae</taxon>
        <taxon>Nitrososphaera</taxon>
    </lineage>
</organism>
<evidence type="ECO:0000313" key="11">
    <source>
        <dbReference type="Proteomes" id="UP000027093"/>
    </source>
</evidence>
<dbReference type="STRING" id="926571.NVIE_002650"/>
<comment type="cofactor">
    <cofactor evidence="8">
        <name>Zn(2+)</name>
        <dbReference type="ChEBI" id="CHEBI:29105"/>
    </cofactor>
    <cofactor evidence="8">
        <name>Co(2+)</name>
        <dbReference type="ChEBI" id="CHEBI:48828"/>
    </cofactor>
    <text evidence="8">Binds 2 Zn(2+) or Co(2+) ions per subunit.</text>
</comment>
<dbReference type="InterPro" id="IPR036264">
    <property type="entry name" value="Bact_exopeptidase_dim_dom"/>
</dbReference>
<comment type="pathway">
    <text evidence="8">Amino-acid biosynthesis; L-arginine biosynthesis.</text>
</comment>
<dbReference type="InterPro" id="IPR011650">
    <property type="entry name" value="Peptidase_M20_dimer"/>
</dbReference>
<dbReference type="PANTHER" id="PTHR43808">
    <property type="entry name" value="ACETYLORNITHINE DEACETYLASE"/>
    <property type="match status" value="1"/>
</dbReference>
<keyword evidence="1 8" id="KW-0963">Cytoplasm</keyword>
<dbReference type="GO" id="GO:0008270">
    <property type="term" value="F:zinc ion binding"/>
    <property type="evidence" value="ECO:0007669"/>
    <property type="project" value="UniProtKB-UniRule"/>
</dbReference>
<dbReference type="GO" id="GO:0005737">
    <property type="term" value="C:cytoplasm"/>
    <property type="evidence" value="ECO:0007669"/>
    <property type="project" value="UniProtKB-SubCell"/>
</dbReference>
<evidence type="ECO:0000259" key="9">
    <source>
        <dbReference type="Pfam" id="PF07687"/>
    </source>
</evidence>
<dbReference type="InterPro" id="IPR010175">
    <property type="entry name" value="LysK"/>
</dbReference>
<feature type="active site" description="Proton acceptor" evidence="8">
    <location>
        <position position="122"/>
    </location>
</feature>
<dbReference type="PROSITE" id="PS00758">
    <property type="entry name" value="ARGE_DAPE_CPG2_1"/>
    <property type="match status" value="1"/>
</dbReference>
<keyword evidence="7 8" id="KW-0170">Cobalt</keyword>
<feature type="binding site" evidence="8">
    <location>
        <position position="68"/>
    </location>
    <ligand>
        <name>Zn(2+)</name>
        <dbReference type="ChEBI" id="CHEBI:29105"/>
        <label>1</label>
    </ligand>
</feature>
<dbReference type="AlphaFoldDB" id="A0A060HLK9"/>
<dbReference type="SUPFAM" id="SSF53187">
    <property type="entry name" value="Zn-dependent exopeptidases"/>
    <property type="match status" value="1"/>
</dbReference>
<dbReference type="Gene3D" id="3.40.630.10">
    <property type="entry name" value="Zn peptidases"/>
    <property type="match status" value="1"/>
</dbReference>
<comment type="function">
    <text evidence="8">Catalyzes the release of L-lysine from [LysW]-gamma-L-lysine and the release of L-ornithine from [LysW]-L-ornithine.</text>
</comment>
<dbReference type="SUPFAM" id="SSF55031">
    <property type="entry name" value="Bacterial exopeptidase dimerisation domain"/>
    <property type="match status" value="1"/>
</dbReference>
<evidence type="ECO:0000256" key="6">
    <source>
        <dbReference type="ARBA" id="ARBA00023154"/>
    </source>
</evidence>
<dbReference type="GO" id="GO:0042450">
    <property type="term" value="P:L-arginine biosynthetic process via ornithine"/>
    <property type="evidence" value="ECO:0007669"/>
    <property type="project" value="UniProtKB-UniRule"/>
</dbReference>
<name>A0A060HLK9_9ARCH</name>
<dbReference type="EC" id="3.5.1.130" evidence="8"/>
<dbReference type="Proteomes" id="UP000027093">
    <property type="component" value="Chromosome"/>
</dbReference>
<reference evidence="10 11" key="1">
    <citation type="journal article" date="2014" name="Int. J. Syst. Evol. Microbiol.">
        <title>Nitrososphaera viennensis gen. nov., sp. nov., an aerobic and mesophilic, ammonia-oxidizing archaeon from soil and a member of the archaeal phylum Thaumarchaeota.</title>
        <authorList>
            <person name="Stieglmeier M."/>
            <person name="Klingl A."/>
            <person name="Alves R.J."/>
            <person name="Rittmann S.K."/>
            <person name="Melcher M."/>
            <person name="Leisch N."/>
            <person name="Schleper C."/>
        </authorList>
    </citation>
    <scope>NUCLEOTIDE SEQUENCE [LARGE SCALE GENOMIC DNA]</scope>
    <source>
        <strain evidence="10">EN76</strain>
    </source>
</reference>
<dbReference type="Pfam" id="PF07687">
    <property type="entry name" value="M20_dimer"/>
    <property type="match status" value="1"/>
</dbReference>
<dbReference type="GO" id="GO:0016811">
    <property type="term" value="F:hydrolase activity, acting on carbon-nitrogen (but not peptide) bonds, in linear amides"/>
    <property type="evidence" value="ECO:0007669"/>
    <property type="project" value="UniProtKB-UniRule"/>
</dbReference>
<dbReference type="Gene3D" id="3.30.70.360">
    <property type="match status" value="1"/>
</dbReference>
<dbReference type="GO" id="GO:0050897">
    <property type="term" value="F:cobalt ion binding"/>
    <property type="evidence" value="ECO:0007669"/>
    <property type="project" value="UniProtKB-UniRule"/>
</dbReference>
<feature type="binding site" evidence="8">
    <location>
        <position position="92"/>
    </location>
    <ligand>
        <name>Zn(2+)</name>
        <dbReference type="ChEBI" id="CHEBI:29105"/>
        <label>1</label>
    </ligand>
</feature>
<protein>
    <recommendedName>
        <fullName evidence="8">Putative [LysW]-lysine/[LysW]-ornithine hydrolase</fullName>
        <ecNumber evidence="8">3.5.1.130</ecNumber>
        <ecNumber evidence="8">3.5.1.132</ecNumber>
    </recommendedName>
</protein>
<evidence type="ECO:0000256" key="2">
    <source>
        <dbReference type="ARBA" id="ARBA00022605"/>
    </source>
</evidence>
<dbReference type="UniPathway" id="UPA00033">
    <property type="reaction ID" value="UER00039"/>
</dbReference>
<comment type="subcellular location">
    <subcellularLocation>
        <location evidence="8">Cytoplasm</location>
    </subcellularLocation>
</comment>
<gene>
    <name evidence="8 10" type="primary">lysK</name>
    <name evidence="10" type="ORF">NVIE_002650</name>
</gene>
<keyword evidence="4 8" id="KW-0378">Hydrolase</keyword>
<keyword evidence="8" id="KW-0055">Arginine biosynthesis</keyword>
<evidence type="ECO:0000313" key="10">
    <source>
        <dbReference type="EMBL" id="AIC14451.1"/>
    </source>
</evidence>
<dbReference type="InterPro" id="IPR050072">
    <property type="entry name" value="Peptidase_M20A"/>
</dbReference>
<comment type="catalytic activity">
    <reaction evidence="8">
        <text>[amino-group carrier protein]-C-terminal-gamma-(L-lysyl)-L-glutamate + H2O = [amino-group carrier protein]-C-terminal-L-glutamate + L-lysine</text>
        <dbReference type="Rhea" id="RHEA:48684"/>
        <dbReference type="Rhea" id="RHEA-COMP:9693"/>
        <dbReference type="Rhea" id="RHEA-COMP:9715"/>
        <dbReference type="ChEBI" id="CHEBI:15377"/>
        <dbReference type="ChEBI" id="CHEBI:32551"/>
        <dbReference type="ChEBI" id="CHEBI:78525"/>
        <dbReference type="ChEBI" id="CHEBI:78526"/>
        <dbReference type="EC" id="3.5.1.130"/>
    </reaction>
</comment>
<keyword evidence="2 8" id="KW-0028">Amino-acid biosynthesis</keyword>
<feature type="active site" evidence="8">
    <location>
        <position position="70"/>
    </location>
</feature>
<comment type="catalytic activity">
    <reaction evidence="8">
        <text>[amino-group carrier protein]-C-terminal-gamma-(L-ornithyl)-L-glutamate + H2O = [amino-group carrier protein]-C-terminal-L-glutamate + L-ornithine</text>
        <dbReference type="Rhea" id="RHEA:52676"/>
        <dbReference type="Rhea" id="RHEA-COMP:9693"/>
        <dbReference type="Rhea" id="RHEA-COMP:13328"/>
        <dbReference type="ChEBI" id="CHEBI:15377"/>
        <dbReference type="ChEBI" id="CHEBI:46911"/>
        <dbReference type="ChEBI" id="CHEBI:78525"/>
        <dbReference type="ChEBI" id="CHEBI:136763"/>
        <dbReference type="EC" id="3.5.1.132"/>
    </reaction>
</comment>
<dbReference type="InterPro" id="IPR002933">
    <property type="entry name" value="Peptidase_M20"/>
</dbReference>